<proteinExistence type="inferred from homology"/>
<evidence type="ECO:0000313" key="3">
    <source>
        <dbReference type="EMBL" id="KFX41565.1"/>
    </source>
</evidence>
<accession>A0A093UNT3</accession>
<protein>
    <recommendedName>
        <fullName evidence="2">Altered inheritance of mitochondria protein 6</fullName>
    </recommendedName>
</protein>
<evidence type="ECO:0000256" key="1">
    <source>
        <dbReference type="ARBA" id="ARBA00008858"/>
    </source>
</evidence>
<reference evidence="3" key="1">
    <citation type="journal article" date="2014" name="PLoS Genet.">
        <title>Signature Gene Expression Reveals Novel Clues to the Molecular Mechanisms of Dimorphic Transition in Penicillium marneffei.</title>
        <authorList>
            <person name="Yang E."/>
            <person name="Wang G."/>
            <person name="Cai J."/>
            <person name="Woo P.C."/>
            <person name="Lau S.K."/>
            <person name="Yuen K.-Y."/>
            <person name="Chow W.-N."/>
            <person name="Lin X."/>
        </authorList>
    </citation>
    <scope>NUCLEOTIDE SEQUENCE [LARGE SCALE GENOMIC DNA]</scope>
    <source>
        <strain evidence="3">PM1</strain>
    </source>
</reference>
<dbReference type="HOGENOM" id="CLU_655495_0_0_1"/>
<dbReference type="PANTHER" id="PTHR31571:SF1">
    <property type="entry name" value="ALTERED INHERITANCE OF MITOCHONDRIA PROTEIN 6"/>
    <property type="match status" value="1"/>
</dbReference>
<dbReference type="AlphaFoldDB" id="A0A093UNT3"/>
<dbReference type="GO" id="GO:0006629">
    <property type="term" value="P:lipid metabolic process"/>
    <property type="evidence" value="ECO:0007669"/>
    <property type="project" value="InterPro"/>
</dbReference>
<dbReference type="InterPro" id="IPR017946">
    <property type="entry name" value="PLC-like_Pdiesterase_TIM-brl"/>
</dbReference>
<comment type="caution">
    <text evidence="3">The sequence shown here is derived from an EMBL/GenBank/DDBJ whole genome shotgun (WGS) entry which is preliminary data.</text>
</comment>
<dbReference type="PANTHER" id="PTHR31571">
    <property type="entry name" value="ALTERED INHERITANCE OF MITOCHONDRIA PROTEIN 6"/>
    <property type="match status" value="1"/>
</dbReference>
<dbReference type="EMBL" id="JPOX01000057">
    <property type="protein sequence ID" value="KFX41565.1"/>
    <property type="molecule type" value="Genomic_DNA"/>
</dbReference>
<gene>
    <name evidence="3" type="ORF">GQ26_0570190</name>
</gene>
<name>A0A093UNT3_TALMA</name>
<dbReference type="eggNOG" id="ENOG502QVA8">
    <property type="taxonomic scope" value="Eukaryota"/>
</dbReference>
<dbReference type="InterPro" id="IPR051236">
    <property type="entry name" value="HAT_RTT109-like"/>
</dbReference>
<sequence length="415" mass="44920">MDRTIPLRTPILLRSVVNVGKDDERSPALHNTKVDKMQQILVTAIALSFSFCHAAPHEKRLSNYISSCGGAWMARDDVRTNNGKVPRRGYLTAVAEFYGGADPHTNGIPGYVYFEVHNKQTSASHTVDAQDAVDKLFTDGALSVLSGSSNVALSPFPLTFTSDVIPVPCHSHNDYTRDVPLYDALSAGCMSVEADVWLYSGNLRVAHTDPGNSGPTIQDLYINPLIALLDAHNPKGGSSNGVYPQNSSQSFVLLIDFKSDGTTTWNAVYSALQPLRDAGYLSYWDASGFMSRPITFVASGNAPLAQAKSSTANPNHDMFMDSRVNESLDGYDTSNTYYSSADFESAITSSGSAPLSSSNQKTLTDQLDAGHAKGFLVRYWDLPSTSLWQELVDAGVDRLNVDDLEAVAGVDFHLS</sequence>
<organism evidence="3">
    <name type="scientific">Talaromyces marneffei PM1</name>
    <dbReference type="NCBI Taxonomy" id="1077442"/>
    <lineage>
        <taxon>Eukaryota</taxon>
        <taxon>Fungi</taxon>
        <taxon>Dikarya</taxon>
        <taxon>Ascomycota</taxon>
        <taxon>Pezizomycotina</taxon>
        <taxon>Eurotiomycetes</taxon>
        <taxon>Eurotiomycetidae</taxon>
        <taxon>Eurotiales</taxon>
        <taxon>Trichocomaceae</taxon>
        <taxon>Talaromyces</taxon>
        <taxon>Talaromyces sect. Talaromyces</taxon>
    </lineage>
</organism>
<comment type="similarity">
    <text evidence="1">Belongs to the AIM6 family.</text>
</comment>
<dbReference type="GO" id="GO:0008081">
    <property type="term" value="F:phosphoric diester hydrolase activity"/>
    <property type="evidence" value="ECO:0007669"/>
    <property type="project" value="InterPro"/>
</dbReference>
<dbReference type="SUPFAM" id="SSF51695">
    <property type="entry name" value="PLC-like phosphodiesterases"/>
    <property type="match status" value="1"/>
</dbReference>
<evidence type="ECO:0000256" key="2">
    <source>
        <dbReference type="ARBA" id="ARBA00014286"/>
    </source>
</evidence>